<sequence>MCIFYFAKRMQIHHQKFKNMLLNFNYSTIVILLLCATVTSTTVLAQSPGGVDPSSSLNLWLKGGDLPVSSNTTGNWNDAHSSNNDAIYTPNTPGVWYEVAQDINFNNSVHFNDETFTIAAPSTLNINVSQVNTFVVYRMGANNAPLWGNGLTNTLSPNNLGKQASSSSVSRGANNTSPYTGSNTINTVYINHFSMDAPTTNGSHVYINGNTPALTYTDNTTVSAQTDGVDSTHQGMFIGKSQINGPSASNLRIAEVIVYTGSINAAQRERVNSYLAIKYGITLPHNYTINSGSLEVWNRTTNAGYNTNITGIARDDNSDLEQAQSKSQNSGSILTLSSASAIPNHQALIVGDNGGGTNGSTAYQVSDNFFAKGRFMNKVWKCQKTAGFTPNVAINIDNSISLPSGFTTGNIFLLVSSNPNFNATNANTRAYPLSNSGGTYTATNVALNDGDYFTIARSDGALWVKADGNNTISGSNRVQALEDHVLGINNMTGSIRSGNQPDHTIGTAVTAMNFNPYITFNSGSNQNYVDKSNFVGFDESGVSAFLVLRRDNNNTGTEAMFSYATPADDNEWIMDDPSDIEVYVEVGLLGSGHSNNYDIEDNLPHIVANVRGNGGKDHLRLDGTDDNENYKNTTVINAGGTFIFGQEQDAVGGSFDSSQEYEGDFAEAIIFNKRVSNNERNAIESYLAIKYGVTLNHDYTLSNNNISWDRSANSAYNENIAGIGRDDLFELDQRKSKSQSGSNVDVIIEHSAALTNQSHLIWGCKDCDKYNTVNSNGAPALSQISQKRWKVQNYNNQVGPVTMTLNIPTALASQNAASLKLLVSNGSNFSTSSITNYTGTISGTEVTFTNVTLPDGYYFTLGASENVGYTNNDAGAPGTFEACIGSNVTFQYANLSAHPDRVQLMDTANLPITVLAIPPVPTTGPYNGSITIIIPSNAGTGNVKLLNGSTTLYNFNTNLIIHNPQLDFIPQTSPVCATDTVLLVGFPSGGNFSSPITNVIQANSVIGSEVGWSPNNDTIRNVPVTYTYFPSYLDGTFCLNSVEHTKDIVVRDNRLESLEYNYIIKNPPVNDDTLSLHSGIIGSVTPDLLDSSFPHPVSFSGTYVYYDTSSSLYKFHTDQADANNPVTLSYDNGGCIGEYTANLDVFPPLRIIGLSDTICTEADSSHFTRDTLPDYAHSLDTTSYNYSYVDRTTLTPVSVTVDQYYEYNKIARVRTLNPAYQSSVDTAILPVTHNSERYSFTPNNSMAGSNVIIQMDYESTLRTVVTENFIQISDITRTISTVLAFDTIYMAERPTPQIGNFDSIYCENALLDTLKPSPFFDHAAVTYFELRGDDGLGYNLLDTLLGDTLFNSSYHYNKLVPSKNRHLDVQLIYTVDRYGCLDSDTTYTKIIAPAQPIFYPQPAYCTSDFPTPLTASFTAGSFPPAGGNGVFFSTPGLDTTTNLFSPGIALDGYHMATYQFTDNFGCISTYTDTLYVREPPQIRLNAGGVGVSSFCANETNVPLSTTLLSGGVADTIRYFGAGVSNTTLDPSAIFLNPSGGPSSGGASQIWNLYIDSFGCAGRDTLDITILDVPNLRIDSLFNSSLTYCGNDPSFMIAGFVLDSLGHLVQSNGTITGGAVTTIDTTYYYDPNSLSVDSIYMDTVTYSHTDQFGCSNAVNIIITIDSIPELTFTGIDPSYCINYPIDQFYGTPDTNVLYNRIVFGGPGVNPNTGFFTPLAAGTGQKVVSYTFEDQNSCENTIYDTTIVYALPTPSFGDYENQYCTAAPNDTLISQNIQNAGSSYFFWGSIIADSSGILDPSLDSSGVKTVYYQYTDSLNCSNIDSVNIFIHPTPEIVISGLDSAYCFEAPEDNISVFPSGASSLTQSDPGFSISGNTITFDPDQDTAGVKGFTYIYTDISTGCADTITVRTLVYKPPTPRYIGLDNFYCETRDTLPITGIPAGGTWDGQGIINNNNFGPAKAGGGIHIITYTVNDTLIYNSTQDTLICQADTSTNVRVRPLPIPVIHSPGNNQRFCSTDTAQLLVNGTFSDKTWNLFQDTSGGVVSVITTVHDTVSYTPLTVIHYPDTTYYFDPGLVVEGTHFVTYIATDSATGCQDSVQHTYIVDDYTNPFFALDSVYCESADSVILFGVPGGGTFFRNSSPILGSPPYFHPNPNYGVTYLPSPIVDTVIYVVQDGACYGSDTQLVRVNPVPQLSFVGGVAHNIYCLGTDSIPLTPNITGGTFTGNGVLFGDSTFRPSIAGVGHHPIYYNYTDQGTGCGNQVIDTFSVFGTPQASFQAIGGCQLDSILFWPDNTILGLNNIFNNQIIDSITAITWEFEPSVTLAGSSNSQNRVDSVYHIFSTPGVYETKLYVENRIHCVDTHTVSLVISPKVSTFPYDETFENSDGNWYAESRDSSHPLLWEWGIDSTASGINDVNSKFWSTYTNASYSENEDAWVYSPCFDIDSLDRPMIKLDYWSDSRTSADGTVLEYQKPDGTWEPLGQLGRGINWFNSSIITGQPGDQSLAPIGWSGKTNGWVDSRYKLDEFTDNGILRLRFAFGSPSVNLGSFYDGFAFDNVWIGSRSRNVLLETTANINESNMGIINDHVYQLVFHTSINKDLVLLQYHSKEPSTNDEFHLDNTAVANARTHYYGIFEAGRAYIDGRTNNVPRSRYLSAIDFEQDMLESPKFKIDIDTFHHNNFGNFTIEATVEALVDLNTVQEYQIHTVITEDSLVYASGNNDMVHAVVRKDDRTGANVYNKTWSVGETIQATLSWNHTGTNVSYNPGRFQAVVFIQNTGTKEVYQVNTSRDVSGYWVGVDQIQAEPELNEINSMNLYPNPAQQYFKVSFKEALKKDYNWKLVDLRGVEVKSGTVQAGEQTLEVSDYDFPTGVYVFVVYNDHVFSQRKVIIDQN</sequence>
<dbReference type="GO" id="GO:0046872">
    <property type="term" value="F:metal ion binding"/>
    <property type="evidence" value="ECO:0007669"/>
    <property type="project" value="UniProtKB-KW"/>
</dbReference>
<dbReference type="Gene3D" id="2.60.120.200">
    <property type="match status" value="1"/>
</dbReference>
<feature type="domain" description="DUF8202" evidence="8">
    <location>
        <begin position="679"/>
        <end position="856"/>
    </location>
</feature>
<keyword evidence="2" id="KW-0479">Metal-binding</keyword>
<proteinExistence type="predicted"/>
<keyword evidence="4" id="KW-1015">Disulfide bond</keyword>
<dbReference type="Gene3D" id="2.60.40.10">
    <property type="entry name" value="Immunoglobulins"/>
    <property type="match status" value="1"/>
</dbReference>
<evidence type="ECO:0000256" key="3">
    <source>
        <dbReference type="ARBA" id="ARBA00022837"/>
    </source>
</evidence>
<keyword evidence="5" id="KW-0325">Glycoprotein</keyword>
<dbReference type="GO" id="GO:0005975">
    <property type="term" value="P:carbohydrate metabolic process"/>
    <property type="evidence" value="ECO:0007669"/>
    <property type="project" value="UniProtKB-ARBA"/>
</dbReference>
<dbReference type="InterPro" id="IPR001759">
    <property type="entry name" value="PTX_dom"/>
</dbReference>
<dbReference type="SUPFAM" id="SSF49899">
    <property type="entry name" value="Concanavalin A-like lectins/glucanases"/>
    <property type="match status" value="1"/>
</dbReference>
<comment type="cofactor">
    <cofactor evidence="1">
        <name>Ca(2+)</name>
        <dbReference type="ChEBI" id="CHEBI:29108"/>
    </cofactor>
</comment>
<dbReference type="KEGG" id="aup:AsAng_0018670"/>
<keyword evidence="10" id="KW-1185">Reference proteome</keyword>
<dbReference type="PANTHER" id="PTHR19277">
    <property type="entry name" value="PENTRAXIN"/>
    <property type="match status" value="1"/>
</dbReference>
<evidence type="ECO:0000256" key="2">
    <source>
        <dbReference type="ARBA" id="ARBA00022723"/>
    </source>
</evidence>
<dbReference type="InterPro" id="IPR035986">
    <property type="entry name" value="PKD_dom_sf"/>
</dbReference>
<evidence type="ECO:0000313" key="10">
    <source>
        <dbReference type="Proteomes" id="UP001060919"/>
    </source>
</evidence>
<dbReference type="NCBIfam" id="TIGR04183">
    <property type="entry name" value="Por_Secre_tail"/>
    <property type="match status" value="1"/>
</dbReference>
<dbReference type="InterPro" id="IPR013783">
    <property type="entry name" value="Ig-like_fold"/>
</dbReference>
<evidence type="ECO:0000256" key="6">
    <source>
        <dbReference type="SAM" id="MobiDB-lite"/>
    </source>
</evidence>
<dbReference type="InterPro" id="IPR013320">
    <property type="entry name" value="ConA-like_dom_sf"/>
</dbReference>
<dbReference type="Pfam" id="PF26628">
    <property type="entry name" value="DUF8202"/>
    <property type="match status" value="2"/>
</dbReference>
<name>A0A916DT05_9BACT</name>
<dbReference type="PANTHER" id="PTHR19277:SF125">
    <property type="entry name" value="B6"/>
    <property type="match status" value="1"/>
</dbReference>
<dbReference type="EMBL" id="AP026867">
    <property type="protein sequence ID" value="BDS11156.1"/>
    <property type="molecule type" value="Genomic_DNA"/>
</dbReference>
<gene>
    <name evidence="9" type="ORF">AsAng_0018670</name>
</gene>
<evidence type="ECO:0000259" key="8">
    <source>
        <dbReference type="Pfam" id="PF26628"/>
    </source>
</evidence>
<dbReference type="Pfam" id="PF18962">
    <property type="entry name" value="Por_Secre_tail"/>
    <property type="match status" value="1"/>
</dbReference>
<keyword evidence="3" id="KW-0106">Calcium</keyword>
<organism evidence="9 10">
    <name type="scientific">Aureispira anguillae</name>
    <dbReference type="NCBI Taxonomy" id="2864201"/>
    <lineage>
        <taxon>Bacteria</taxon>
        <taxon>Pseudomonadati</taxon>
        <taxon>Bacteroidota</taxon>
        <taxon>Saprospiria</taxon>
        <taxon>Saprospirales</taxon>
        <taxon>Saprospiraceae</taxon>
        <taxon>Aureispira</taxon>
    </lineage>
</organism>
<feature type="domain" description="Secretion system C-terminal sorting" evidence="7">
    <location>
        <begin position="2813"/>
        <end position="2887"/>
    </location>
</feature>
<dbReference type="InterPro" id="IPR058515">
    <property type="entry name" value="DUF8202"/>
</dbReference>
<feature type="domain" description="DUF8202" evidence="8">
    <location>
        <begin position="267"/>
        <end position="450"/>
    </location>
</feature>
<dbReference type="PRINTS" id="PR00895">
    <property type="entry name" value="PENTAXIN"/>
</dbReference>
<evidence type="ECO:0000259" key="7">
    <source>
        <dbReference type="Pfam" id="PF18962"/>
    </source>
</evidence>
<protein>
    <submittedName>
        <fullName evidence="9">T9SS type A sorting domain-containing protein</fullName>
    </submittedName>
</protein>
<dbReference type="Proteomes" id="UP001060919">
    <property type="component" value="Chromosome"/>
</dbReference>
<dbReference type="GO" id="GO:0004553">
    <property type="term" value="F:hydrolase activity, hydrolyzing O-glycosyl compounds"/>
    <property type="evidence" value="ECO:0007669"/>
    <property type="project" value="UniProtKB-ARBA"/>
</dbReference>
<dbReference type="SUPFAM" id="SSF49299">
    <property type="entry name" value="PKD domain"/>
    <property type="match status" value="1"/>
</dbReference>
<feature type="region of interest" description="Disordered" evidence="6">
    <location>
        <begin position="158"/>
        <end position="178"/>
    </location>
</feature>
<evidence type="ECO:0000313" key="9">
    <source>
        <dbReference type="EMBL" id="BDS11156.1"/>
    </source>
</evidence>
<evidence type="ECO:0000256" key="4">
    <source>
        <dbReference type="ARBA" id="ARBA00023157"/>
    </source>
</evidence>
<accession>A0A916DT05</accession>
<evidence type="ECO:0000256" key="5">
    <source>
        <dbReference type="ARBA" id="ARBA00023180"/>
    </source>
</evidence>
<dbReference type="InterPro" id="IPR026444">
    <property type="entry name" value="Secre_tail"/>
</dbReference>
<dbReference type="InterPro" id="IPR051360">
    <property type="entry name" value="Neuronal_Pentraxin_Related"/>
</dbReference>
<evidence type="ECO:0000256" key="1">
    <source>
        <dbReference type="ARBA" id="ARBA00001913"/>
    </source>
</evidence>
<reference evidence="9" key="1">
    <citation type="submission" date="2022-09" db="EMBL/GenBank/DDBJ databases">
        <title>Aureispira anguillicida sp. nov., isolated from Leptocephalus of Japanese eel Anguilla japonica.</title>
        <authorList>
            <person name="Yuasa K."/>
            <person name="Mekata T."/>
            <person name="Ikunari K."/>
        </authorList>
    </citation>
    <scope>NUCLEOTIDE SEQUENCE</scope>
    <source>
        <strain evidence="9">EL160426</strain>
    </source>
</reference>